<evidence type="ECO:0000313" key="2">
    <source>
        <dbReference type="EMBL" id="EGF04824.1"/>
    </source>
</evidence>
<feature type="non-terminal residue" evidence="2">
    <location>
        <position position="45"/>
    </location>
</feature>
<evidence type="ECO:0000256" key="1">
    <source>
        <dbReference type="SAM" id="Phobius"/>
    </source>
</evidence>
<sequence>MCQQAFFGYFLFNALFAIGFNFPILRMGEDGGMAAYCIFASVLAF</sequence>
<reference evidence="2 3" key="1">
    <citation type="submission" date="2011-02" db="EMBL/GenBank/DDBJ databases">
        <authorList>
            <person name="Muzny D."/>
            <person name="Qin X."/>
            <person name="Deng J."/>
            <person name="Jiang H."/>
            <person name="Liu Y."/>
            <person name="Qu J."/>
            <person name="Song X.-Z."/>
            <person name="Zhang L."/>
            <person name="Thornton R."/>
            <person name="Coyle M."/>
            <person name="Francisco L."/>
            <person name="Jackson L."/>
            <person name="Javaid M."/>
            <person name="Korchina V."/>
            <person name="Kovar C."/>
            <person name="Mata R."/>
            <person name="Mathew T."/>
            <person name="Ngo R."/>
            <person name="Nguyen L."/>
            <person name="Nguyen N."/>
            <person name="Okwuonu G."/>
            <person name="Ongeri F."/>
            <person name="Pham C."/>
            <person name="Simmons D."/>
            <person name="Wilczek-Boney K."/>
            <person name="Hale W."/>
            <person name="Jakkamsetti A."/>
            <person name="Pham P."/>
            <person name="Ruth R."/>
            <person name="San Lucas F."/>
            <person name="Warren J."/>
            <person name="Zhang J."/>
            <person name="Zhao Z."/>
            <person name="Zhou C."/>
            <person name="Zhu D."/>
            <person name="Lee S."/>
            <person name="Bess C."/>
            <person name="Blankenburg K."/>
            <person name="Forbes L."/>
            <person name="Fu Q."/>
            <person name="Gubbala S."/>
            <person name="Hirani K."/>
            <person name="Jayaseelan J.C."/>
            <person name="Lara F."/>
            <person name="Munidasa M."/>
            <person name="Palculict T."/>
            <person name="Patil S."/>
            <person name="Pu L.-L."/>
            <person name="Saada N."/>
            <person name="Tang L."/>
            <person name="Weissenberger G."/>
            <person name="Zhu Y."/>
            <person name="Hemphill L."/>
            <person name="Shang Y."/>
            <person name="Youmans B."/>
            <person name="Ayvaz T."/>
            <person name="Ross M."/>
            <person name="Santibanez J."/>
            <person name="Aqrawi P."/>
            <person name="Gross S."/>
            <person name="Joshi V."/>
            <person name="Fowler G."/>
            <person name="Nazareth L."/>
            <person name="Reid J."/>
            <person name="Worley K."/>
            <person name="Petrosino J."/>
            <person name="Highlander S."/>
            <person name="Gibbs R."/>
        </authorList>
    </citation>
    <scope>NUCLEOTIDE SEQUENCE [LARGE SCALE GENOMIC DNA]</scope>
    <source>
        <strain evidence="2 3">ATCC BAA-1200</strain>
    </source>
</reference>
<dbReference type="Proteomes" id="UP000004105">
    <property type="component" value="Unassembled WGS sequence"/>
</dbReference>
<dbReference type="EMBL" id="AFAY01000063">
    <property type="protein sequence ID" value="EGF04824.1"/>
    <property type="molecule type" value="Genomic_DNA"/>
</dbReference>
<evidence type="ECO:0000313" key="3">
    <source>
        <dbReference type="Proteomes" id="UP000004105"/>
    </source>
</evidence>
<comment type="caution">
    <text evidence="2">The sequence shown here is derived from an EMBL/GenBank/DDBJ whole genome shotgun (WGS) entry which is preliminary data.</text>
</comment>
<gene>
    <name evidence="2" type="ORF">HMPREF9123_2963</name>
</gene>
<protein>
    <submittedName>
        <fullName evidence="2">Cytochrome c assembly protein</fullName>
    </submittedName>
</protein>
<feature type="transmembrane region" description="Helical" evidence="1">
    <location>
        <begin position="6"/>
        <end position="25"/>
    </location>
</feature>
<keyword evidence="3" id="KW-1185">Reference proteome</keyword>
<accession>F2BGV6</accession>
<name>F2BGV6_9NEIS</name>
<dbReference type="AlphaFoldDB" id="F2BGV6"/>
<keyword evidence="1" id="KW-1133">Transmembrane helix</keyword>
<keyword evidence="1" id="KW-0472">Membrane</keyword>
<organism evidence="2 3">
    <name type="scientific">Neisseria bacilliformis ATCC BAA-1200</name>
    <dbReference type="NCBI Taxonomy" id="888742"/>
    <lineage>
        <taxon>Bacteria</taxon>
        <taxon>Pseudomonadati</taxon>
        <taxon>Pseudomonadota</taxon>
        <taxon>Betaproteobacteria</taxon>
        <taxon>Neisseriales</taxon>
        <taxon>Neisseriaceae</taxon>
        <taxon>Neisseria</taxon>
    </lineage>
</organism>
<dbReference type="HOGENOM" id="CLU_3209484_0_0_4"/>
<keyword evidence="1" id="KW-0812">Transmembrane</keyword>
<proteinExistence type="predicted"/>